<reference evidence="6" key="1">
    <citation type="submission" date="2019-07" db="EMBL/GenBank/DDBJ databases">
        <title>The discovery of a new lineage B mimivirus raises questions about particles surface fibrils.</title>
        <authorList>
            <person name="Silva L.K.S."/>
            <person name="Rodrigues R.A.L."/>
            <person name="Andrade A.C.S.P."/>
            <person name="Hikida H."/>
            <person name="Andreani J."/>
            <person name="Levasseur A."/>
            <person name="La Scola B."/>
            <person name="Abrahao J.S."/>
        </authorList>
    </citation>
    <scope>NUCLEOTIDE SEQUENCE</scope>
    <source>
        <strain evidence="6">B60</strain>
    </source>
</reference>
<comment type="subcellular location">
    <subcellularLocation>
        <location evidence="1">Virion</location>
    </subcellularLocation>
</comment>
<dbReference type="EMBL" id="MN175499">
    <property type="protein sequence ID" value="QID06085.1"/>
    <property type="molecule type" value="Genomic_DNA"/>
</dbReference>
<feature type="domain" description="Major capsid protein N-terminal" evidence="5">
    <location>
        <begin position="265"/>
        <end position="416"/>
    </location>
</feature>
<dbReference type="Pfam" id="PF16903">
    <property type="entry name" value="Capsid_N"/>
    <property type="match status" value="2"/>
</dbReference>
<evidence type="ECO:0000259" key="5">
    <source>
        <dbReference type="Pfam" id="PF16903"/>
    </source>
</evidence>
<accession>A0A6G6AB65</accession>
<sequence>MIIPVNYILMGGGLMQLAVYGSQDIFLTGTPQITFFKAVYKRNTNFAIEPIAQHFIGITDFDQEMISVVEKIGDLMSRIYLEIDIPKVSLNIRNESLWSTNLQESKNQYNLISNYYSHVYNFISQNSKIARNLYKLLKINNITINDINKIVENDNFTKEFDKSLKLLVDYISSSKEIDEIKNISTDRYQLLQNIKTINIINIYKALSDVKHYTSIPENERDSIIKNKLLNILNNILYKQMYNFYISIYDAYFDAQNKYQSLKNNTYTERYKFAWVEELGNALIDYVDFRIGDQVIDKQTGDWMIIFNKLFIHEYNMENYNNMIGNVKELTIFDDSIKDQYKLIIPLQFWFCRHTGLSLPIIALGYSDIIVTVKLKELSKLCYYEDNPALSDIASVQSLYNIHLVSAKLYIDYIFLDTIERKRFAQSTHEYLIETIQYNEYDDIMSKEYNAHLVFSHPTKFMVWFLQPNFYRSNLTGTNKCQWNNFGTKLDGSGNPINSAYIRINTYNITDFNGDMKYFNNIHPYLYFNNSLPDGLNVYSFSIKPTIHQPSSSINLSRIDDLSIAMKFTKEFERMINNEDIKGAYFAAYVMSYNILRIMNGMAGLAFQNSKS</sequence>
<dbReference type="InterPro" id="IPR031654">
    <property type="entry name" value="Capsid_N"/>
</dbReference>
<dbReference type="GO" id="GO:0005198">
    <property type="term" value="F:structural molecule activity"/>
    <property type="evidence" value="ECO:0007669"/>
    <property type="project" value="InterPro"/>
</dbReference>
<organism evidence="6">
    <name type="scientific">Borely moumouvirus</name>
    <dbReference type="NCBI Taxonomy" id="2712067"/>
    <lineage>
        <taxon>Viruses</taxon>
        <taxon>Varidnaviria</taxon>
        <taxon>Bamfordvirae</taxon>
        <taxon>Nucleocytoviricota</taxon>
        <taxon>Megaviricetes</taxon>
        <taxon>Imitervirales</taxon>
        <taxon>Mimiviridae</taxon>
        <taxon>Megamimivirinae</taxon>
        <taxon>Moumouvirus</taxon>
    </lineage>
</organism>
<dbReference type="InterPro" id="IPR007542">
    <property type="entry name" value="MCP_C"/>
</dbReference>
<protein>
    <submittedName>
        <fullName evidence="6">Capsid protein 2</fullName>
    </submittedName>
</protein>
<proteinExistence type="predicted"/>
<evidence type="ECO:0000256" key="2">
    <source>
        <dbReference type="ARBA" id="ARBA00022561"/>
    </source>
</evidence>
<feature type="domain" description="Major capsid protein N-terminal" evidence="5">
    <location>
        <begin position="34"/>
        <end position="113"/>
    </location>
</feature>
<dbReference type="InterPro" id="IPR038519">
    <property type="entry name" value="MCP_C_sf"/>
</dbReference>
<keyword evidence="3" id="KW-0946">Virion</keyword>
<dbReference type="Gene3D" id="2.70.9.20">
    <property type="entry name" value="Major capsid protein Vp54"/>
    <property type="match status" value="1"/>
</dbReference>
<feature type="domain" description="Major capsid protein C-terminal" evidence="4">
    <location>
        <begin position="419"/>
        <end position="603"/>
    </location>
</feature>
<dbReference type="InterPro" id="IPR016112">
    <property type="entry name" value="VP_dsDNA_II"/>
</dbReference>
<dbReference type="Gene3D" id="2.70.9.10">
    <property type="entry name" value="Adenovirus Type 2 Hexon, domain 4"/>
    <property type="match status" value="2"/>
</dbReference>
<keyword evidence="2" id="KW-0167">Capsid protein</keyword>
<evidence type="ECO:0000256" key="3">
    <source>
        <dbReference type="ARBA" id="ARBA00022844"/>
    </source>
</evidence>
<name>A0A6G6AB65_9VIRU</name>
<dbReference type="SUPFAM" id="SSF49749">
    <property type="entry name" value="Group II dsDNA viruses VP"/>
    <property type="match status" value="2"/>
</dbReference>
<evidence type="ECO:0000259" key="4">
    <source>
        <dbReference type="Pfam" id="PF04451"/>
    </source>
</evidence>
<evidence type="ECO:0000313" key="6">
    <source>
        <dbReference type="EMBL" id="QID06085.1"/>
    </source>
</evidence>
<dbReference type="GO" id="GO:0019028">
    <property type="term" value="C:viral capsid"/>
    <property type="evidence" value="ECO:0007669"/>
    <property type="project" value="UniProtKB-KW"/>
</dbReference>
<evidence type="ECO:0000256" key="1">
    <source>
        <dbReference type="ARBA" id="ARBA00004328"/>
    </source>
</evidence>
<dbReference type="Pfam" id="PF04451">
    <property type="entry name" value="Capsid_NCLDV"/>
    <property type="match status" value="1"/>
</dbReference>